<proteinExistence type="predicted"/>
<dbReference type="PROSITE" id="PS51257">
    <property type="entry name" value="PROKAR_LIPOPROTEIN"/>
    <property type="match status" value="1"/>
</dbReference>
<sequence>MKKRFVALVAALALGASGCAASEVTTSPDRPGDEAPQQARQVAKVGDKITLKGTDENLKVAITVLKPPRTVRSTDGSKPTRKGMRFVGVQLALENVGTAVYDDSLTNGSVLLDAEGQKYNTILVTEIAAGPVVDLVKMAPGKKRKGYLVFEAPKGVRPVTLQIALDSGMAPQTGEWALG</sequence>
<protein>
    <recommendedName>
        <fullName evidence="3">DUF4352 domain-containing protein</fullName>
    </recommendedName>
</protein>
<reference evidence="4 5" key="1">
    <citation type="journal article" date="2019" name="Int. J. Syst. Evol. Microbiol.">
        <title>The Global Catalogue of Microorganisms (GCM) 10K type strain sequencing project: providing services to taxonomists for standard genome sequencing and annotation.</title>
        <authorList>
            <consortium name="The Broad Institute Genomics Platform"/>
            <consortium name="The Broad Institute Genome Sequencing Center for Infectious Disease"/>
            <person name="Wu L."/>
            <person name="Ma J."/>
        </authorList>
    </citation>
    <scope>NUCLEOTIDE SEQUENCE [LARGE SCALE GENOMIC DNA]</scope>
    <source>
        <strain evidence="4 5">JCM 10696</strain>
    </source>
</reference>
<dbReference type="Gene3D" id="2.60.40.1240">
    <property type="match status" value="1"/>
</dbReference>
<feature type="signal peptide" evidence="2">
    <location>
        <begin position="1"/>
        <end position="21"/>
    </location>
</feature>
<feature type="chain" id="PRO_5047438791" description="DUF4352 domain-containing protein" evidence="2">
    <location>
        <begin position="22"/>
        <end position="179"/>
    </location>
</feature>
<dbReference type="Proteomes" id="UP001500665">
    <property type="component" value="Unassembled WGS sequence"/>
</dbReference>
<dbReference type="EMBL" id="BAAAHH010000033">
    <property type="protein sequence ID" value="GAA0964160.1"/>
    <property type="molecule type" value="Genomic_DNA"/>
</dbReference>
<evidence type="ECO:0000256" key="2">
    <source>
        <dbReference type="SAM" id="SignalP"/>
    </source>
</evidence>
<keyword evidence="1 2" id="KW-0732">Signal</keyword>
<evidence type="ECO:0000259" key="3">
    <source>
        <dbReference type="Pfam" id="PF11611"/>
    </source>
</evidence>
<dbReference type="InterPro" id="IPR029051">
    <property type="entry name" value="DUF4352"/>
</dbReference>
<dbReference type="InterPro" id="IPR029050">
    <property type="entry name" value="Immunoprotect_excell_Ig-like"/>
</dbReference>
<organism evidence="4 5">
    <name type="scientific">Actinocorallia libanotica</name>
    <dbReference type="NCBI Taxonomy" id="46162"/>
    <lineage>
        <taxon>Bacteria</taxon>
        <taxon>Bacillati</taxon>
        <taxon>Actinomycetota</taxon>
        <taxon>Actinomycetes</taxon>
        <taxon>Streptosporangiales</taxon>
        <taxon>Thermomonosporaceae</taxon>
        <taxon>Actinocorallia</taxon>
    </lineage>
</organism>
<gene>
    <name evidence="4" type="ORF">GCM10009550_61400</name>
</gene>
<dbReference type="RefSeq" id="WP_344244663.1">
    <property type="nucleotide sequence ID" value="NZ_BAAAHH010000033.1"/>
</dbReference>
<comment type="caution">
    <text evidence="4">The sequence shown here is derived from an EMBL/GenBank/DDBJ whole genome shotgun (WGS) entry which is preliminary data.</text>
</comment>
<name>A0ABN1RUP3_9ACTN</name>
<evidence type="ECO:0000313" key="4">
    <source>
        <dbReference type="EMBL" id="GAA0964160.1"/>
    </source>
</evidence>
<feature type="domain" description="DUF4352" evidence="3">
    <location>
        <begin position="60"/>
        <end position="163"/>
    </location>
</feature>
<dbReference type="Pfam" id="PF11611">
    <property type="entry name" value="DUF4352"/>
    <property type="match status" value="1"/>
</dbReference>
<accession>A0ABN1RUP3</accession>
<evidence type="ECO:0000256" key="1">
    <source>
        <dbReference type="ARBA" id="ARBA00022729"/>
    </source>
</evidence>
<keyword evidence="5" id="KW-1185">Reference proteome</keyword>
<evidence type="ECO:0000313" key="5">
    <source>
        <dbReference type="Proteomes" id="UP001500665"/>
    </source>
</evidence>